<reference evidence="3" key="1">
    <citation type="submission" date="2016-10" db="EMBL/GenBank/DDBJ databases">
        <authorList>
            <person name="Varghese N."/>
            <person name="Submissions S."/>
        </authorList>
    </citation>
    <scope>NUCLEOTIDE SEQUENCE [LARGE SCALE GENOMIC DNA]</scope>
    <source>
        <strain evidence="3">KPR-1</strain>
    </source>
</reference>
<evidence type="ECO:0000313" key="3">
    <source>
        <dbReference type="Proteomes" id="UP000199288"/>
    </source>
</evidence>
<feature type="transmembrane region" description="Helical" evidence="1">
    <location>
        <begin position="168"/>
        <end position="194"/>
    </location>
</feature>
<sequence length="463" mass="47925">MIGLSSRLALSRLSDNRSGLDALAVLAFAVTSWLALTVAGGTSMFVARAANPPEPFVEAAGKVDFPQSTANLASMYPSLAAIACAILVIPILTLGGAAARLGASGRARRLAALRLIGMTGGEVILMSVIESLVLAAIGIAIGAVLWLATLPAWSAVSFLGEPLRASEMLMPAWVALAVIGTILLLVALSTIIGLQRVRISPLGVARRESTRALTWWRVSILVGAIAAFLFVARSFNLRSSDIAGFVIIGGVLAGAVFAVNLVGPFVIQLVARPLARTSNPSRLVAMRRLVADPKGAWRNVSAVSLLGVIAAFMLAVPGDFEDMPEIFAIQFADIRTGAIITLTIGLLLAATSTLINQASATVDRGEQTIALTRMGTPRSVFTKARIAQVVVPMVTTLAISIPLGLLLAMPFMTQMSASAGSPLKATASIGAIVGAGIAMSIAAALACSPIESRILAADYRPND</sequence>
<proteinExistence type="predicted"/>
<feature type="transmembrane region" description="Helical" evidence="1">
    <location>
        <begin position="386"/>
        <end position="409"/>
    </location>
</feature>
<feature type="transmembrane region" description="Helical" evidence="1">
    <location>
        <begin position="20"/>
        <end position="47"/>
    </location>
</feature>
<keyword evidence="3" id="KW-1185">Reference proteome</keyword>
<feature type="transmembrane region" description="Helical" evidence="1">
    <location>
        <begin position="296"/>
        <end position="316"/>
    </location>
</feature>
<dbReference type="AlphaFoldDB" id="A0A1H4D5L5"/>
<keyword evidence="1" id="KW-1133">Transmembrane helix</keyword>
<keyword evidence="1" id="KW-0472">Membrane</keyword>
<feature type="transmembrane region" description="Helical" evidence="1">
    <location>
        <begin position="429"/>
        <end position="450"/>
    </location>
</feature>
<organism evidence="2 3">
    <name type="scientific">Bowdeniella nasicola</name>
    <dbReference type="NCBI Taxonomy" id="208480"/>
    <lineage>
        <taxon>Bacteria</taxon>
        <taxon>Bacillati</taxon>
        <taxon>Actinomycetota</taxon>
        <taxon>Actinomycetes</taxon>
        <taxon>Actinomycetales</taxon>
        <taxon>Actinomycetaceae</taxon>
        <taxon>Bowdeniella</taxon>
    </lineage>
</organism>
<feature type="transmembrane region" description="Helical" evidence="1">
    <location>
        <begin position="242"/>
        <end position="275"/>
    </location>
</feature>
<name>A0A1H4D5L5_9ACTO</name>
<dbReference type="OrthoDB" id="5118998at2"/>
<keyword evidence="1" id="KW-0812">Transmembrane</keyword>
<feature type="transmembrane region" description="Helical" evidence="1">
    <location>
        <begin position="79"/>
        <end position="102"/>
    </location>
</feature>
<evidence type="ECO:0008006" key="4">
    <source>
        <dbReference type="Google" id="ProtNLM"/>
    </source>
</evidence>
<feature type="transmembrane region" description="Helical" evidence="1">
    <location>
        <begin position="123"/>
        <end position="148"/>
    </location>
</feature>
<dbReference type="Proteomes" id="UP000199288">
    <property type="component" value="Unassembled WGS sequence"/>
</dbReference>
<dbReference type="EMBL" id="FNQV01000015">
    <property type="protein sequence ID" value="SEA67780.1"/>
    <property type="molecule type" value="Genomic_DNA"/>
</dbReference>
<accession>A0A1H4D5L5</accession>
<protein>
    <recommendedName>
        <fullName evidence="4">FtsX-like permease family protein</fullName>
    </recommendedName>
</protein>
<feature type="transmembrane region" description="Helical" evidence="1">
    <location>
        <begin position="336"/>
        <end position="355"/>
    </location>
</feature>
<evidence type="ECO:0000313" key="2">
    <source>
        <dbReference type="EMBL" id="SEA67780.1"/>
    </source>
</evidence>
<feature type="transmembrane region" description="Helical" evidence="1">
    <location>
        <begin position="215"/>
        <end position="236"/>
    </location>
</feature>
<dbReference type="RefSeq" id="WP_092565747.1">
    <property type="nucleotide sequence ID" value="NZ_FNQV01000015.1"/>
</dbReference>
<evidence type="ECO:0000256" key="1">
    <source>
        <dbReference type="SAM" id="Phobius"/>
    </source>
</evidence>
<gene>
    <name evidence="2" type="ORF">SAMN02910418_02144</name>
</gene>